<reference evidence="4" key="1">
    <citation type="submission" date="2016-06" db="UniProtKB">
        <authorList>
            <consortium name="WormBaseParasite"/>
        </authorList>
    </citation>
    <scope>IDENTIFICATION</scope>
</reference>
<dbReference type="Proteomes" id="UP000272942">
    <property type="component" value="Unassembled WGS sequence"/>
</dbReference>
<name>A0A183B548_9TREM</name>
<evidence type="ECO:0000313" key="4">
    <source>
        <dbReference type="WBParaSite" id="ECPE_0001437301-mRNA-1"/>
    </source>
</evidence>
<evidence type="ECO:0000259" key="1">
    <source>
        <dbReference type="Pfam" id="PF14529"/>
    </source>
</evidence>
<keyword evidence="3" id="KW-1185">Reference proteome</keyword>
<dbReference type="InterPro" id="IPR005135">
    <property type="entry name" value="Endo/exonuclease/phosphatase"/>
</dbReference>
<evidence type="ECO:0000313" key="3">
    <source>
        <dbReference type="Proteomes" id="UP000272942"/>
    </source>
</evidence>
<dbReference type="Pfam" id="PF14529">
    <property type="entry name" value="Exo_endo_phos_2"/>
    <property type="match status" value="1"/>
</dbReference>
<organism evidence="4">
    <name type="scientific">Echinostoma caproni</name>
    <dbReference type="NCBI Taxonomy" id="27848"/>
    <lineage>
        <taxon>Eukaryota</taxon>
        <taxon>Metazoa</taxon>
        <taxon>Spiralia</taxon>
        <taxon>Lophotrochozoa</taxon>
        <taxon>Platyhelminthes</taxon>
        <taxon>Trematoda</taxon>
        <taxon>Digenea</taxon>
        <taxon>Plagiorchiida</taxon>
        <taxon>Echinostomata</taxon>
        <taxon>Echinostomatoidea</taxon>
        <taxon>Echinostomatidae</taxon>
        <taxon>Echinostoma</taxon>
    </lineage>
</organism>
<evidence type="ECO:0000313" key="2">
    <source>
        <dbReference type="EMBL" id="VDP91605.1"/>
    </source>
</evidence>
<dbReference type="AlphaFoldDB" id="A0A183B548"/>
<sequence>MVVSVYRSPSSMANEDEALLLTLRTAARHNGKLLILGDFKTPEINLGEESAPSGSFGHALLNLLHDEALMQHVREDTK</sequence>
<dbReference type="WBParaSite" id="ECPE_0001437301-mRNA-1">
    <property type="protein sequence ID" value="ECPE_0001437301-mRNA-1"/>
    <property type="gene ID" value="ECPE_0001437301"/>
</dbReference>
<reference evidence="2 3" key="2">
    <citation type="submission" date="2018-11" db="EMBL/GenBank/DDBJ databases">
        <authorList>
            <consortium name="Pathogen Informatics"/>
        </authorList>
    </citation>
    <scope>NUCLEOTIDE SEQUENCE [LARGE SCALE GENOMIC DNA]</scope>
    <source>
        <strain evidence="2 3">Egypt</strain>
    </source>
</reference>
<feature type="domain" description="Endonuclease/exonuclease/phosphatase" evidence="1">
    <location>
        <begin position="2"/>
        <end position="76"/>
    </location>
</feature>
<gene>
    <name evidence="2" type="ORF">ECPE_LOCUS14333</name>
</gene>
<accession>A0A183B548</accession>
<dbReference type="GO" id="GO:0003824">
    <property type="term" value="F:catalytic activity"/>
    <property type="evidence" value="ECO:0007669"/>
    <property type="project" value="InterPro"/>
</dbReference>
<dbReference type="EMBL" id="UZAN01057298">
    <property type="protein sequence ID" value="VDP91605.1"/>
    <property type="molecule type" value="Genomic_DNA"/>
</dbReference>
<protein>
    <submittedName>
        <fullName evidence="4">Endo/exonuclease/phosphatase domain-containing protein</fullName>
    </submittedName>
</protein>
<proteinExistence type="predicted"/>